<evidence type="ECO:0000313" key="4">
    <source>
        <dbReference type="Proteomes" id="UP001058974"/>
    </source>
</evidence>
<reference evidence="3 4" key="1">
    <citation type="journal article" date="2022" name="Nat. Genet.">
        <title>Improved pea reference genome and pan-genome highlight genomic features and evolutionary characteristics.</title>
        <authorList>
            <person name="Yang T."/>
            <person name="Liu R."/>
            <person name="Luo Y."/>
            <person name="Hu S."/>
            <person name="Wang D."/>
            <person name="Wang C."/>
            <person name="Pandey M.K."/>
            <person name="Ge S."/>
            <person name="Xu Q."/>
            <person name="Li N."/>
            <person name="Li G."/>
            <person name="Huang Y."/>
            <person name="Saxena R.K."/>
            <person name="Ji Y."/>
            <person name="Li M."/>
            <person name="Yan X."/>
            <person name="He Y."/>
            <person name="Liu Y."/>
            <person name="Wang X."/>
            <person name="Xiang C."/>
            <person name="Varshney R.K."/>
            <person name="Ding H."/>
            <person name="Gao S."/>
            <person name="Zong X."/>
        </authorList>
    </citation>
    <scope>NUCLEOTIDE SEQUENCE [LARGE SCALE GENOMIC DNA]</scope>
    <source>
        <strain evidence="3 4">cv. Zhongwan 6</strain>
    </source>
</reference>
<dbReference type="InterPro" id="IPR051504">
    <property type="entry name" value="Plant_metabolite_acyltrans"/>
</dbReference>
<accession>A0A9D4X3R6</accession>
<evidence type="ECO:0000313" key="3">
    <source>
        <dbReference type="EMBL" id="KAI5412832.1"/>
    </source>
</evidence>
<dbReference type="Pfam" id="PF02458">
    <property type="entry name" value="Transferase"/>
    <property type="match status" value="1"/>
</dbReference>
<gene>
    <name evidence="3" type="ORF">KIW84_057453</name>
</gene>
<dbReference type="Proteomes" id="UP001058974">
    <property type="component" value="Chromosome 5"/>
</dbReference>
<evidence type="ECO:0000256" key="2">
    <source>
        <dbReference type="ARBA" id="ARBA00023315"/>
    </source>
</evidence>
<dbReference type="AlphaFoldDB" id="A0A9D4X3R6"/>
<dbReference type="EMBL" id="JAMSHJ010000005">
    <property type="protein sequence ID" value="KAI5412832.1"/>
    <property type="molecule type" value="Genomic_DNA"/>
</dbReference>
<dbReference type="PANTHER" id="PTHR31625">
    <property type="match status" value="1"/>
</dbReference>
<dbReference type="InterPro" id="IPR023213">
    <property type="entry name" value="CAT-like_dom_sf"/>
</dbReference>
<dbReference type="Gramene" id="Psat05G0745300-T1">
    <property type="protein sequence ID" value="KAI5412832.1"/>
    <property type="gene ID" value="KIW84_057453"/>
</dbReference>
<organism evidence="3 4">
    <name type="scientific">Pisum sativum</name>
    <name type="common">Garden pea</name>
    <name type="synonym">Lathyrus oleraceus</name>
    <dbReference type="NCBI Taxonomy" id="3888"/>
    <lineage>
        <taxon>Eukaryota</taxon>
        <taxon>Viridiplantae</taxon>
        <taxon>Streptophyta</taxon>
        <taxon>Embryophyta</taxon>
        <taxon>Tracheophyta</taxon>
        <taxon>Spermatophyta</taxon>
        <taxon>Magnoliopsida</taxon>
        <taxon>eudicotyledons</taxon>
        <taxon>Gunneridae</taxon>
        <taxon>Pentapetalae</taxon>
        <taxon>rosids</taxon>
        <taxon>fabids</taxon>
        <taxon>Fabales</taxon>
        <taxon>Fabaceae</taxon>
        <taxon>Papilionoideae</taxon>
        <taxon>50 kb inversion clade</taxon>
        <taxon>NPAAA clade</taxon>
        <taxon>Hologalegina</taxon>
        <taxon>IRL clade</taxon>
        <taxon>Fabeae</taxon>
        <taxon>Lathyrus</taxon>
    </lineage>
</organism>
<evidence type="ECO:0000256" key="1">
    <source>
        <dbReference type="ARBA" id="ARBA00022679"/>
    </source>
</evidence>
<dbReference type="GO" id="GO:0016747">
    <property type="term" value="F:acyltransferase activity, transferring groups other than amino-acyl groups"/>
    <property type="evidence" value="ECO:0007669"/>
    <property type="project" value="UniProtKB-ARBA"/>
</dbReference>
<keyword evidence="2" id="KW-0012">Acyltransferase</keyword>
<proteinExistence type="predicted"/>
<protein>
    <submittedName>
        <fullName evidence="3">Uncharacterized protein</fullName>
    </submittedName>
</protein>
<name>A0A9D4X3R6_PEA</name>
<sequence length="384" mass="44464">SPPPHKPFILCTQNDSVNFTIIESSADFKHLSTFNHPKNIKDFDHLFPKLTHKTIPDDIDIESNKTFIFPLLALQVSVFPGHGVCIGITFCHLMDGISCTHFMNFWSLIHRRGDGVELKPPPCFDRDILKDPKRLEEVFSSYYFSNRKTWKDKSIVGSKTSEEYVKAITVFEKEEIEKMKRWVLSKWIKDDEEITAAPQFLSKFVVTCGFVWAIMIKTMYRNDDNDDERIENFFFAGNCRENLGYPIPEGYFGNCLALHHASLKRKDMKGENGFLNAVKVIEKAVTEMKNEPFKDADEWMVKYIKMFEIGNIFSVRGSPKFNVYEIDFGFGKPVKVETMHSSRVMSLAESRDEEDGLEVGLVFKIEEYEYFCSLREQGLATFTF</sequence>
<feature type="non-terminal residue" evidence="3">
    <location>
        <position position="1"/>
    </location>
</feature>
<dbReference type="Gene3D" id="3.30.559.10">
    <property type="entry name" value="Chloramphenicol acetyltransferase-like domain"/>
    <property type="match status" value="2"/>
</dbReference>
<keyword evidence="4" id="KW-1185">Reference proteome</keyword>
<keyword evidence="1" id="KW-0808">Transferase</keyword>
<comment type="caution">
    <text evidence="3">The sequence shown here is derived from an EMBL/GenBank/DDBJ whole genome shotgun (WGS) entry which is preliminary data.</text>
</comment>